<evidence type="ECO:0000256" key="11">
    <source>
        <dbReference type="ARBA" id="ARBA00023264"/>
    </source>
</evidence>
<dbReference type="InterPro" id="IPR016064">
    <property type="entry name" value="NAD/diacylglycerol_kinase_sf"/>
</dbReference>
<keyword evidence="4" id="KW-0479">Metal-binding</keyword>
<evidence type="ECO:0000256" key="2">
    <source>
        <dbReference type="ARBA" id="ARBA00022516"/>
    </source>
</evidence>
<evidence type="ECO:0000256" key="9">
    <source>
        <dbReference type="ARBA" id="ARBA00023098"/>
    </source>
</evidence>
<comment type="cofactor">
    <cofactor evidence="1">
        <name>Mg(2+)</name>
        <dbReference type="ChEBI" id="CHEBI:18420"/>
    </cofactor>
</comment>
<keyword evidence="3" id="KW-0808">Transferase</keyword>
<dbReference type="InterPro" id="IPR045540">
    <property type="entry name" value="YegS/DAGK_C"/>
</dbReference>
<keyword evidence="9" id="KW-0443">Lipid metabolism</keyword>
<dbReference type="GO" id="GO:0008654">
    <property type="term" value="P:phospholipid biosynthetic process"/>
    <property type="evidence" value="ECO:0007669"/>
    <property type="project" value="UniProtKB-KW"/>
</dbReference>
<dbReference type="GO" id="GO:0005524">
    <property type="term" value="F:ATP binding"/>
    <property type="evidence" value="ECO:0007669"/>
    <property type="project" value="UniProtKB-KW"/>
</dbReference>
<dbReference type="PROSITE" id="PS50146">
    <property type="entry name" value="DAGK"/>
    <property type="match status" value="1"/>
</dbReference>
<evidence type="ECO:0000259" key="12">
    <source>
        <dbReference type="PROSITE" id="PS50146"/>
    </source>
</evidence>
<evidence type="ECO:0000256" key="10">
    <source>
        <dbReference type="ARBA" id="ARBA00023209"/>
    </source>
</evidence>
<evidence type="ECO:0000313" key="13">
    <source>
        <dbReference type="EMBL" id="CAB4783615.1"/>
    </source>
</evidence>
<dbReference type="EMBL" id="CAFBMN010000005">
    <property type="protein sequence ID" value="CAB4896171.1"/>
    <property type="molecule type" value="Genomic_DNA"/>
</dbReference>
<protein>
    <submittedName>
        <fullName evidence="13">Unannotated protein</fullName>
    </submittedName>
</protein>
<dbReference type="GO" id="GO:0046872">
    <property type="term" value="F:metal ion binding"/>
    <property type="evidence" value="ECO:0007669"/>
    <property type="project" value="UniProtKB-KW"/>
</dbReference>
<accession>A0A6J6WK02</accession>
<proteinExistence type="predicted"/>
<dbReference type="Pfam" id="PF19279">
    <property type="entry name" value="YegS_C"/>
    <property type="match status" value="1"/>
</dbReference>
<evidence type="ECO:0000256" key="1">
    <source>
        <dbReference type="ARBA" id="ARBA00001946"/>
    </source>
</evidence>
<dbReference type="AlphaFoldDB" id="A0A6J6WK02"/>
<evidence type="ECO:0000313" key="16">
    <source>
        <dbReference type="EMBL" id="CAB5008168.1"/>
    </source>
</evidence>
<evidence type="ECO:0000256" key="8">
    <source>
        <dbReference type="ARBA" id="ARBA00022842"/>
    </source>
</evidence>
<dbReference type="EMBL" id="CAFBPP010000001">
    <property type="protein sequence ID" value="CAB5008168.1"/>
    <property type="molecule type" value="Genomic_DNA"/>
</dbReference>
<dbReference type="GO" id="GO:0004143">
    <property type="term" value="F:ATP-dependent diacylglycerol kinase activity"/>
    <property type="evidence" value="ECO:0007669"/>
    <property type="project" value="TreeGrafter"/>
</dbReference>
<dbReference type="PANTHER" id="PTHR12358:SF106">
    <property type="entry name" value="LIPID KINASE YEGS"/>
    <property type="match status" value="1"/>
</dbReference>
<feature type="domain" description="DAGKc" evidence="12">
    <location>
        <begin position="1"/>
        <end position="133"/>
    </location>
</feature>
<dbReference type="PANTHER" id="PTHR12358">
    <property type="entry name" value="SPHINGOSINE KINASE"/>
    <property type="match status" value="1"/>
</dbReference>
<evidence type="ECO:0000313" key="14">
    <source>
        <dbReference type="EMBL" id="CAB4896171.1"/>
    </source>
</evidence>
<organism evidence="13">
    <name type="scientific">freshwater metagenome</name>
    <dbReference type="NCBI Taxonomy" id="449393"/>
    <lineage>
        <taxon>unclassified sequences</taxon>
        <taxon>metagenomes</taxon>
        <taxon>ecological metagenomes</taxon>
    </lineage>
</organism>
<dbReference type="InterPro" id="IPR050187">
    <property type="entry name" value="Lipid_Phosphate_FormReg"/>
</dbReference>
<evidence type="ECO:0000313" key="15">
    <source>
        <dbReference type="EMBL" id="CAB4977250.1"/>
    </source>
</evidence>
<dbReference type="Gene3D" id="3.40.50.10330">
    <property type="entry name" value="Probable inorganic polyphosphate/atp-NAD kinase, domain 1"/>
    <property type="match status" value="1"/>
</dbReference>
<dbReference type="InterPro" id="IPR001206">
    <property type="entry name" value="Diacylglycerol_kinase_cat_dom"/>
</dbReference>
<dbReference type="GO" id="GO:0005886">
    <property type="term" value="C:plasma membrane"/>
    <property type="evidence" value="ECO:0007669"/>
    <property type="project" value="TreeGrafter"/>
</dbReference>
<keyword evidence="5" id="KW-0547">Nucleotide-binding</keyword>
<dbReference type="Gene3D" id="2.60.200.40">
    <property type="match status" value="1"/>
</dbReference>
<keyword evidence="7" id="KW-0067">ATP-binding</keyword>
<dbReference type="InterPro" id="IPR005218">
    <property type="entry name" value="Diacylglycerol/lipid_kinase"/>
</dbReference>
<dbReference type="SMART" id="SM00046">
    <property type="entry name" value="DAGKc"/>
    <property type="match status" value="1"/>
</dbReference>
<dbReference type="EMBL" id="CAFAAC010000019">
    <property type="protein sequence ID" value="CAB4783615.1"/>
    <property type="molecule type" value="Genomic_DNA"/>
</dbReference>
<evidence type="ECO:0000256" key="7">
    <source>
        <dbReference type="ARBA" id="ARBA00022840"/>
    </source>
</evidence>
<dbReference type="EMBL" id="CAFBOP010000003">
    <property type="protein sequence ID" value="CAB4977250.1"/>
    <property type="molecule type" value="Genomic_DNA"/>
</dbReference>
<dbReference type="SUPFAM" id="SSF111331">
    <property type="entry name" value="NAD kinase/diacylglycerol kinase-like"/>
    <property type="match status" value="1"/>
</dbReference>
<evidence type="ECO:0000256" key="3">
    <source>
        <dbReference type="ARBA" id="ARBA00022679"/>
    </source>
</evidence>
<keyword evidence="2" id="KW-0444">Lipid biosynthesis</keyword>
<keyword evidence="10" id="KW-0594">Phospholipid biosynthesis</keyword>
<dbReference type="NCBIfam" id="TIGR00147">
    <property type="entry name" value="YegS/Rv2252/BmrU family lipid kinase"/>
    <property type="match status" value="1"/>
</dbReference>
<name>A0A6J6WK02_9ZZZZ</name>
<gene>
    <name evidence="13" type="ORF">UFOPK2967_00470</name>
    <name evidence="14" type="ORF">UFOPK3587_00204</name>
    <name evidence="15" type="ORF">UFOPK3984_00160</name>
    <name evidence="16" type="ORF">UFOPK4114_00087</name>
</gene>
<evidence type="ECO:0000256" key="4">
    <source>
        <dbReference type="ARBA" id="ARBA00022723"/>
    </source>
</evidence>
<evidence type="ECO:0000256" key="5">
    <source>
        <dbReference type="ARBA" id="ARBA00022741"/>
    </source>
</evidence>
<dbReference type="InterPro" id="IPR017438">
    <property type="entry name" value="ATP-NAD_kinase_N"/>
</dbReference>
<reference evidence="13" key="1">
    <citation type="submission" date="2020-05" db="EMBL/GenBank/DDBJ databases">
        <authorList>
            <person name="Chiriac C."/>
            <person name="Salcher M."/>
            <person name="Ghai R."/>
            <person name="Kavagutti S V."/>
        </authorList>
    </citation>
    <scope>NUCLEOTIDE SEQUENCE</scope>
</reference>
<keyword evidence="11" id="KW-1208">Phospholipid metabolism</keyword>
<keyword evidence="8" id="KW-0460">Magnesium</keyword>
<sequence length="292" mass="31970">MWGIVINPVAGRGQGAISGAKVCSLLKNEEIPYEIISGTTAISTSERLRLFLERSAGIEGIIVVGGDGLVHLVLQQIASKSIPFLVIPAGTGNDFARTLGWLPNESNFERNLLTTALKEQPTYIDLGLVDSEWFGAILSTGFDSIVNEKANAMKWPKGPMKYNVAMLQEIIKFRPRRYSITLKDQHIDTEAMLIAIGNGRSYGGGMKVCPDASLKDGLFDIMILKPISTVEFLKVFPKVYSGSHTDHYAVEFYRSSRIQIEAEAVAYADGEKIGSLPIVAECVPEAGLTWMR</sequence>
<dbReference type="Pfam" id="PF00781">
    <property type="entry name" value="DAGK_cat"/>
    <property type="match status" value="1"/>
</dbReference>
<evidence type="ECO:0000256" key="6">
    <source>
        <dbReference type="ARBA" id="ARBA00022777"/>
    </source>
</evidence>
<keyword evidence="6" id="KW-0418">Kinase</keyword>